<feature type="region of interest" description="Disordered" evidence="1">
    <location>
        <begin position="246"/>
        <end position="269"/>
    </location>
</feature>
<accession>A0A6A6Q131</accession>
<gene>
    <name evidence="2" type="ORF">BDY17DRAFT_294110</name>
</gene>
<reference evidence="2" key="1">
    <citation type="journal article" date="2020" name="Stud. Mycol.">
        <title>101 Dothideomycetes genomes: a test case for predicting lifestyles and emergence of pathogens.</title>
        <authorList>
            <person name="Haridas S."/>
            <person name="Albert R."/>
            <person name="Binder M."/>
            <person name="Bloem J."/>
            <person name="Labutti K."/>
            <person name="Salamov A."/>
            <person name="Andreopoulos B."/>
            <person name="Baker S."/>
            <person name="Barry K."/>
            <person name="Bills G."/>
            <person name="Bluhm B."/>
            <person name="Cannon C."/>
            <person name="Castanera R."/>
            <person name="Culley D."/>
            <person name="Daum C."/>
            <person name="Ezra D."/>
            <person name="Gonzalez J."/>
            <person name="Henrissat B."/>
            <person name="Kuo A."/>
            <person name="Liang C."/>
            <person name="Lipzen A."/>
            <person name="Lutzoni F."/>
            <person name="Magnuson J."/>
            <person name="Mondo S."/>
            <person name="Nolan M."/>
            <person name="Ohm R."/>
            <person name="Pangilinan J."/>
            <person name="Park H.-J."/>
            <person name="Ramirez L."/>
            <person name="Alfaro M."/>
            <person name="Sun H."/>
            <person name="Tritt A."/>
            <person name="Yoshinaga Y."/>
            <person name="Zwiers L.-H."/>
            <person name="Turgeon B."/>
            <person name="Goodwin S."/>
            <person name="Spatafora J."/>
            <person name="Crous P."/>
            <person name="Grigoriev I."/>
        </authorList>
    </citation>
    <scope>NUCLEOTIDE SEQUENCE</scope>
    <source>
        <strain evidence="2">CBS 113389</strain>
    </source>
</reference>
<keyword evidence="3" id="KW-1185">Reference proteome</keyword>
<proteinExistence type="predicted"/>
<dbReference type="AlphaFoldDB" id="A0A6A6Q131"/>
<dbReference type="OrthoDB" id="3431997at2759"/>
<sequence length="269" mass="30093">MSAVYRLVKYAVSAHEERDAAKAASIPPGFYGNFPSSLGLYYLGDGQDYKSLRFYLGTLDQPAEKLYALTYHEAYGFRQMTLYSTLEFKPPVLAIAANEKRVSGNGLLTLPPLAEGQGHTFDERLKYNLRNNTHSFSAMIDRRAETFEWREDKQLKPKIRRLVRFAGSEVETVALWREGSVPNRQGRLATFEFLGSGATGELGARWALMAVVSVLRVCQSHGNALAGSQIHSMEAYISFQSDHTEEARANAPQPFWGYNNPKSSDQPPT</sequence>
<name>A0A6A6Q131_9PEZI</name>
<dbReference type="RefSeq" id="XP_033592273.1">
    <property type="nucleotide sequence ID" value="XM_033733087.1"/>
</dbReference>
<evidence type="ECO:0000313" key="2">
    <source>
        <dbReference type="EMBL" id="KAF2485704.1"/>
    </source>
</evidence>
<dbReference type="Proteomes" id="UP000799767">
    <property type="component" value="Unassembled WGS sequence"/>
</dbReference>
<feature type="compositionally biased region" description="Polar residues" evidence="1">
    <location>
        <begin position="260"/>
        <end position="269"/>
    </location>
</feature>
<evidence type="ECO:0000256" key="1">
    <source>
        <dbReference type="SAM" id="MobiDB-lite"/>
    </source>
</evidence>
<dbReference type="GeneID" id="54474089"/>
<evidence type="ECO:0000313" key="3">
    <source>
        <dbReference type="Proteomes" id="UP000799767"/>
    </source>
</evidence>
<protein>
    <submittedName>
        <fullName evidence="2">Uncharacterized protein</fullName>
    </submittedName>
</protein>
<organism evidence="2 3">
    <name type="scientific">Neohortaea acidophila</name>
    <dbReference type="NCBI Taxonomy" id="245834"/>
    <lineage>
        <taxon>Eukaryota</taxon>
        <taxon>Fungi</taxon>
        <taxon>Dikarya</taxon>
        <taxon>Ascomycota</taxon>
        <taxon>Pezizomycotina</taxon>
        <taxon>Dothideomycetes</taxon>
        <taxon>Dothideomycetidae</taxon>
        <taxon>Mycosphaerellales</taxon>
        <taxon>Teratosphaeriaceae</taxon>
        <taxon>Neohortaea</taxon>
    </lineage>
</organism>
<dbReference type="EMBL" id="MU001633">
    <property type="protein sequence ID" value="KAF2485704.1"/>
    <property type="molecule type" value="Genomic_DNA"/>
</dbReference>